<gene>
    <name evidence="1" type="ORF">TNIN_165241</name>
</gene>
<sequence>MKMTLRKIKQYAVSLHQNTYFQTLLTFCFTFQIRSSDVVKSYISRIQAVQPLINAYVDERFQEAFEEAKQVDALISSGTELWKKWRKRPLFWVFLSQQRRQYLCRVSFARPLCSF</sequence>
<comment type="caution">
    <text evidence="1">The sequence shown here is derived from an EMBL/GenBank/DDBJ whole genome shotgun (WGS) entry which is preliminary data.</text>
</comment>
<proteinExistence type="predicted"/>
<dbReference type="InterPro" id="IPR052739">
    <property type="entry name" value="FAAH2"/>
</dbReference>
<dbReference type="GO" id="GO:0012505">
    <property type="term" value="C:endomembrane system"/>
    <property type="evidence" value="ECO:0007669"/>
    <property type="project" value="TreeGrafter"/>
</dbReference>
<accession>A0A8X6X5W2</accession>
<evidence type="ECO:0000313" key="2">
    <source>
        <dbReference type="Proteomes" id="UP000886998"/>
    </source>
</evidence>
<dbReference type="AlphaFoldDB" id="A0A8X6X5W2"/>
<reference evidence="1" key="1">
    <citation type="submission" date="2020-08" db="EMBL/GenBank/DDBJ databases">
        <title>Multicomponent nature underlies the extraordinary mechanical properties of spider dragline silk.</title>
        <authorList>
            <person name="Kono N."/>
            <person name="Nakamura H."/>
            <person name="Mori M."/>
            <person name="Yoshida Y."/>
            <person name="Ohtoshi R."/>
            <person name="Malay A.D."/>
            <person name="Moran D.A.P."/>
            <person name="Tomita M."/>
            <person name="Numata K."/>
            <person name="Arakawa K."/>
        </authorList>
    </citation>
    <scope>NUCLEOTIDE SEQUENCE</scope>
</reference>
<dbReference type="SUPFAM" id="SSF75304">
    <property type="entry name" value="Amidase signature (AS) enzymes"/>
    <property type="match status" value="1"/>
</dbReference>
<dbReference type="Proteomes" id="UP000886998">
    <property type="component" value="Unassembled WGS sequence"/>
</dbReference>
<name>A0A8X6X5W2_9ARAC</name>
<dbReference type="Gene3D" id="3.90.1300.10">
    <property type="entry name" value="Amidase signature (AS) domain"/>
    <property type="match status" value="1"/>
</dbReference>
<dbReference type="EMBL" id="BMAV01006026">
    <property type="protein sequence ID" value="GFY47602.1"/>
    <property type="molecule type" value="Genomic_DNA"/>
</dbReference>
<evidence type="ECO:0000313" key="1">
    <source>
        <dbReference type="EMBL" id="GFY47602.1"/>
    </source>
</evidence>
<dbReference type="PANTHER" id="PTHR43372:SF4">
    <property type="entry name" value="FATTY-ACID AMIDE HYDROLASE 2"/>
    <property type="match status" value="1"/>
</dbReference>
<dbReference type="OrthoDB" id="6428749at2759"/>
<dbReference type="PANTHER" id="PTHR43372">
    <property type="entry name" value="FATTY-ACID AMIDE HYDROLASE"/>
    <property type="match status" value="1"/>
</dbReference>
<protein>
    <submittedName>
        <fullName evidence="1">Uncharacterized protein</fullName>
    </submittedName>
</protein>
<organism evidence="1 2">
    <name type="scientific">Trichonephila inaurata madagascariensis</name>
    <dbReference type="NCBI Taxonomy" id="2747483"/>
    <lineage>
        <taxon>Eukaryota</taxon>
        <taxon>Metazoa</taxon>
        <taxon>Ecdysozoa</taxon>
        <taxon>Arthropoda</taxon>
        <taxon>Chelicerata</taxon>
        <taxon>Arachnida</taxon>
        <taxon>Araneae</taxon>
        <taxon>Araneomorphae</taxon>
        <taxon>Entelegynae</taxon>
        <taxon>Araneoidea</taxon>
        <taxon>Nephilidae</taxon>
        <taxon>Trichonephila</taxon>
        <taxon>Trichonephila inaurata</taxon>
    </lineage>
</organism>
<keyword evidence="2" id="KW-1185">Reference proteome</keyword>
<dbReference type="InterPro" id="IPR036928">
    <property type="entry name" value="AS_sf"/>
</dbReference>